<feature type="binding site" evidence="18">
    <location>
        <position position="161"/>
    </location>
    <ligand>
        <name>K(+)</name>
        <dbReference type="ChEBI" id="CHEBI:29103"/>
    </ligand>
</feature>
<dbReference type="HAMAP" id="MF_01965">
    <property type="entry name" value="NADHX_dehydratase"/>
    <property type="match status" value="1"/>
</dbReference>
<proteinExistence type="inferred from homology"/>
<evidence type="ECO:0000313" key="22">
    <source>
        <dbReference type="EMBL" id="OYO13410.1"/>
    </source>
</evidence>
<feature type="binding site" evidence="18">
    <location>
        <position position="63"/>
    </location>
    <ligand>
        <name>K(+)</name>
        <dbReference type="ChEBI" id="CHEBI:29103"/>
    </ligand>
</feature>
<dbReference type="PANTHER" id="PTHR12592">
    <property type="entry name" value="ATP-DEPENDENT (S)-NAD(P)H-HYDRATE DEHYDRATASE FAMILY MEMBER"/>
    <property type="match status" value="1"/>
</dbReference>
<feature type="binding site" evidence="17">
    <location>
        <position position="307"/>
    </location>
    <ligand>
        <name>(6S)-NADPHX</name>
        <dbReference type="ChEBI" id="CHEBI:64076"/>
    </ligand>
</feature>
<evidence type="ECO:0000256" key="8">
    <source>
        <dbReference type="ARBA" id="ARBA00022857"/>
    </source>
</evidence>
<evidence type="ECO:0000256" key="3">
    <source>
        <dbReference type="ARBA" id="ARBA00006001"/>
    </source>
</evidence>
<comment type="caution">
    <text evidence="17">Lacks conserved residue(s) required for the propagation of feature annotation.</text>
</comment>
<dbReference type="Gene3D" id="3.40.1190.20">
    <property type="match status" value="1"/>
</dbReference>
<comment type="catalytic activity">
    <reaction evidence="16 17 19">
        <text>(6S)-NADPHX + ADP = AMP + phosphate + NADPH + H(+)</text>
        <dbReference type="Rhea" id="RHEA:32235"/>
        <dbReference type="ChEBI" id="CHEBI:15378"/>
        <dbReference type="ChEBI" id="CHEBI:43474"/>
        <dbReference type="ChEBI" id="CHEBI:57783"/>
        <dbReference type="ChEBI" id="CHEBI:64076"/>
        <dbReference type="ChEBI" id="CHEBI:456215"/>
        <dbReference type="ChEBI" id="CHEBI:456216"/>
        <dbReference type="EC" id="4.2.1.136"/>
    </reaction>
</comment>
<keyword evidence="12 17" id="KW-0456">Lyase</keyword>
<name>A0A255GBZ6_9ACTN</name>
<evidence type="ECO:0000256" key="17">
    <source>
        <dbReference type="HAMAP-Rule" id="MF_01965"/>
    </source>
</evidence>
<dbReference type="SUPFAM" id="SSF64153">
    <property type="entry name" value="YjeF N-terminal domain-like"/>
    <property type="match status" value="1"/>
</dbReference>
<dbReference type="Pfam" id="PF01256">
    <property type="entry name" value="Carb_kinase"/>
    <property type="match status" value="1"/>
</dbReference>
<keyword evidence="23" id="KW-1185">Reference proteome</keyword>
<dbReference type="Proteomes" id="UP000215896">
    <property type="component" value="Unassembled WGS sequence"/>
</dbReference>
<evidence type="ECO:0000256" key="4">
    <source>
        <dbReference type="ARBA" id="ARBA00009524"/>
    </source>
</evidence>
<dbReference type="PROSITE" id="PS51383">
    <property type="entry name" value="YJEF_C_3"/>
    <property type="match status" value="1"/>
</dbReference>
<dbReference type="GO" id="GO:0005524">
    <property type="term" value="F:ATP binding"/>
    <property type="evidence" value="ECO:0007669"/>
    <property type="project" value="UniProtKB-UniRule"/>
</dbReference>
<evidence type="ECO:0000256" key="5">
    <source>
        <dbReference type="ARBA" id="ARBA00022723"/>
    </source>
</evidence>
<organism evidence="22 23">
    <name type="scientific">Enemella evansiae</name>
    <dbReference type="NCBI Taxonomy" id="2016499"/>
    <lineage>
        <taxon>Bacteria</taxon>
        <taxon>Bacillati</taxon>
        <taxon>Actinomycetota</taxon>
        <taxon>Actinomycetes</taxon>
        <taxon>Propionibacteriales</taxon>
        <taxon>Propionibacteriaceae</taxon>
        <taxon>Enemella</taxon>
    </lineage>
</organism>
<comment type="similarity">
    <text evidence="3 19">In the N-terminal section; belongs to the NnrE/AIBP family.</text>
</comment>
<dbReference type="PIRSF" id="PIRSF017184">
    <property type="entry name" value="Nnr"/>
    <property type="match status" value="1"/>
</dbReference>
<keyword evidence="10 17" id="KW-0520">NAD</keyword>
<feature type="binding site" evidence="18">
    <location>
        <position position="125"/>
    </location>
    <ligand>
        <name>K(+)</name>
        <dbReference type="ChEBI" id="CHEBI:29103"/>
    </ligand>
</feature>
<dbReference type="InterPro" id="IPR004443">
    <property type="entry name" value="YjeF_N_dom"/>
</dbReference>
<evidence type="ECO:0000256" key="13">
    <source>
        <dbReference type="ARBA" id="ARBA00023268"/>
    </source>
</evidence>
<evidence type="ECO:0000256" key="16">
    <source>
        <dbReference type="ARBA" id="ARBA00049209"/>
    </source>
</evidence>
<evidence type="ECO:0000256" key="19">
    <source>
        <dbReference type="PIRNR" id="PIRNR017184"/>
    </source>
</evidence>
<dbReference type="GO" id="GO:0052856">
    <property type="term" value="F:NAD(P)HX epimerase activity"/>
    <property type="evidence" value="ECO:0007669"/>
    <property type="project" value="UniProtKB-UniRule"/>
</dbReference>
<dbReference type="InterPro" id="IPR030677">
    <property type="entry name" value="Nnr"/>
</dbReference>
<feature type="binding site" evidence="17">
    <location>
        <position position="257"/>
    </location>
    <ligand>
        <name>(6S)-NADPHX</name>
        <dbReference type="ChEBI" id="CHEBI:64076"/>
    </ligand>
</feature>
<comment type="similarity">
    <text evidence="17">Belongs to the NnrD/CARKD family.</text>
</comment>
<evidence type="ECO:0000256" key="12">
    <source>
        <dbReference type="ARBA" id="ARBA00023239"/>
    </source>
</evidence>
<feature type="domain" description="YjeF C-terminal" evidence="20">
    <location>
        <begin position="222"/>
        <end position="473"/>
    </location>
</feature>
<feature type="binding site" evidence="17">
    <location>
        <position position="419"/>
    </location>
    <ligand>
        <name>(6S)-NADPHX</name>
        <dbReference type="ChEBI" id="CHEBI:64076"/>
    </ligand>
</feature>
<evidence type="ECO:0000256" key="9">
    <source>
        <dbReference type="ARBA" id="ARBA00022958"/>
    </source>
</evidence>
<dbReference type="GO" id="GO:0110051">
    <property type="term" value="P:metabolite repair"/>
    <property type="evidence" value="ECO:0007669"/>
    <property type="project" value="TreeGrafter"/>
</dbReference>
<comment type="catalytic activity">
    <reaction evidence="15 17 19">
        <text>(6S)-NADHX + ADP = AMP + phosphate + NADH + H(+)</text>
        <dbReference type="Rhea" id="RHEA:32223"/>
        <dbReference type="ChEBI" id="CHEBI:15378"/>
        <dbReference type="ChEBI" id="CHEBI:43474"/>
        <dbReference type="ChEBI" id="CHEBI:57945"/>
        <dbReference type="ChEBI" id="CHEBI:64074"/>
        <dbReference type="ChEBI" id="CHEBI:456215"/>
        <dbReference type="ChEBI" id="CHEBI:456216"/>
        <dbReference type="EC" id="4.2.1.136"/>
    </reaction>
</comment>
<keyword evidence="11 18" id="KW-0413">Isomerase</keyword>
<dbReference type="GO" id="GO:0046496">
    <property type="term" value="P:nicotinamide nucleotide metabolic process"/>
    <property type="evidence" value="ECO:0007669"/>
    <property type="project" value="UniProtKB-UniRule"/>
</dbReference>
<feature type="binding site" evidence="18">
    <location>
        <begin position="62"/>
        <end position="66"/>
    </location>
    <ligand>
        <name>(6S)-NADPHX</name>
        <dbReference type="ChEBI" id="CHEBI:64076"/>
    </ligand>
</feature>
<feature type="domain" description="YjeF N-terminal" evidence="21">
    <location>
        <begin position="10"/>
        <end position="215"/>
    </location>
</feature>
<evidence type="ECO:0000259" key="20">
    <source>
        <dbReference type="PROSITE" id="PS51383"/>
    </source>
</evidence>
<evidence type="ECO:0000256" key="10">
    <source>
        <dbReference type="ARBA" id="ARBA00023027"/>
    </source>
</evidence>
<dbReference type="EC" id="5.1.99.6" evidence="19"/>
<dbReference type="HAMAP" id="MF_01966">
    <property type="entry name" value="NADHX_epimerase"/>
    <property type="match status" value="1"/>
</dbReference>
<evidence type="ECO:0000259" key="21">
    <source>
        <dbReference type="PROSITE" id="PS51385"/>
    </source>
</evidence>
<keyword evidence="5 18" id="KW-0479">Metal-binding</keyword>
<feature type="binding site" evidence="18">
    <location>
        <position position="158"/>
    </location>
    <ligand>
        <name>(6S)-NADPHX</name>
        <dbReference type="ChEBI" id="CHEBI:64076"/>
    </ligand>
</feature>
<comment type="caution">
    <text evidence="22">The sequence shown here is derived from an EMBL/GenBank/DDBJ whole genome shotgun (WGS) entry which is preliminary data.</text>
</comment>
<comment type="similarity">
    <text evidence="4 19">In the C-terminal section; belongs to the NnrD/CARKD family.</text>
</comment>
<comment type="function">
    <text evidence="18">Catalyzes the epimerization of the S- and R-forms of NAD(P)HX, a damaged form of NAD(P)H that is a result of enzymatic or heat-dependent hydration. This is a prerequisite for the S-specific NAD(P)H-hydrate dehydratase to allow the repair of both epimers of NAD(P)HX.</text>
</comment>
<keyword evidence="6 17" id="KW-0547">Nucleotide-binding</keyword>
<evidence type="ECO:0000256" key="18">
    <source>
        <dbReference type="HAMAP-Rule" id="MF_01966"/>
    </source>
</evidence>
<gene>
    <name evidence="17" type="primary">nnrD</name>
    <name evidence="18" type="synonym">nnrE</name>
    <name evidence="22" type="ORF">CGZ94_10535</name>
</gene>
<dbReference type="InterPro" id="IPR029056">
    <property type="entry name" value="Ribokinase-like"/>
</dbReference>
<dbReference type="Gene3D" id="3.40.50.10260">
    <property type="entry name" value="YjeF N-terminal domain"/>
    <property type="match status" value="1"/>
</dbReference>
<comment type="cofactor">
    <cofactor evidence="18 19">
        <name>K(+)</name>
        <dbReference type="ChEBI" id="CHEBI:29103"/>
    </cofactor>
    <text evidence="18 19">Binds 1 potassium ion per subunit.</text>
</comment>
<evidence type="ECO:0000256" key="14">
    <source>
        <dbReference type="ARBA" id="ARBA00025153"/>
    </source>
</evidence>
<comment type="similarity">
    <text evidence="18">Belongs to the NnrE/AIBP family.</text>
</comment>
<dbReference type="AlphaFoldDB" id="A0A255GBZ6"/>
<evidence type="ECO:0000256" key="6">
    <source>
        <dbReference type="ARBA" id="ARBA00022741"/>
    </source>
</evidence>
<comment type="catalytic activity">
    <reaction evidence="1 18 19">
        <text>(6R)-NADHX = (6S)-NADHX</text>
        <dbReference type="Rhea" id="RHEA:32215"/>
        <dbReference type="ChEBI" id="CHEBI:64074"/>
        <dbReference type="ChEBI" id="CHEBI:64075"/>
        <dbReference type="EC" id="5.1.99.6"/>
    </reaction>
</comment>
<dbReference type="PANTHER" id="PTHR12592:SF0">
    <property type="entry name" value="ATP-DEPENDENT (S)-NAD(P)H-HYDRATE DEHYDRATASE"/>
    <property type="match status" value="1"/>
</dbReference>
<keyword evidence="9 18" id="KW-0630">Potassium</keyword>
<comment type="catalytic activity">
    <reaction evidence="2 18 19">
        <text>(6R)-NADPHX = (6S)-NADPHX</text>
        <dbReference type="Rhea" id="RHEA:32227"/>
        <dbReference type="ChEBI" id="CHEBI:64076"/>
        <dbReference type="ChEBI" id="CHEBI:64077"/>
        <dbReference type="EC" id="5.1.99.6"/>
    </reaction>
</comment>
<feature type="binding site" evidence="17">
    <location>
        <position position="418"/>
    </location>
    <ligand>
        <name>AMP</name>
        <dbReference type="ChEBI" id="CHEBI:456215"/>
    </ligand>
</feature>
<dbReference type="CDD" id="cd01171">
    <property type="entry name" value="YXKO-related"/>
    <property type="match status" value="1"/>
</dbReference>
<dbReference type="EC" id="4.2.1.136" evidence="19"/>
<comment type="function">
    <text evidence="14 19">Bifunctional enzyme that catalyzes the epimerization of the S- and R-forms of NAD(P)HX and the dehydration of the S-form of NAD(P)HX at the expense of ADP, which is converted to AMP. This allows the repair of both epimers of NAD(P)HX, a damaged form of NAD(P)H that is a result of enzymatic or heat-dependent hydration.</text>
</comment>
<dbReference type="NCBIfam" id="TIGR00197">
    <property type="entry name" value="yjeF_nterm"/>
    <property type="match status" value="1"/>
</dbReference>
<keyword evidence="13" id="KW-0511">Multifunctional enzyme</keyword>
<evidence type="ECO:0000256" key="11">
    <source>
        <dbReference type="ARBA" id="ARBA00023235"/>
    </source>
</evidence>
<feature type="binding site" evidence="18">
    <location>
        <begin position="129"/>
        <end position="135"/>
    </location>
    <ligand>
        <name>(6S)-NADPHX</name>
        <dbReference type="ChEBI" id="CHEBI:64076"/>
    </ligand>
</feature>
<feature type="binding site" evidence="17">
    <location>
        <position position="351"/>
    </location>
    <ligand>
        <name>(6S)-NADPHX</name>
        <dbReference type="ChEBI" id="CHEBI:64076"/>
    </ligand>
</feature>
<keyword evidence="8 17" id="KW-0521">NADP</keyword>
<dbReference type="PROSITE" id="PS51385">
    <property type="entry name" value="YJEF_N"/>
    <property type="match status" value="1"/>
</dbReference>
<comment type="subunit">
    <text evidence="17">Homotetramer.</text>
</comment>
<protein>
    <recommendedName>
        <fullName evidence="19">Bifunctional NAD(P)H-hydrate repair enzyme</fullName>
    </recommendedName>
    <alternativeName>
        <fullName evidence="19">Nicotinamide nucleotide repair protein</fullName>
    </alternativeName>
    <domain>
        <recommendedName>
            <fullName evidence="19">ADP-dependent (S)-NAD(P)H-hydrate dehydratase</fullName>
            <ecNumber evidence="19">4.2.1.136</ecNumber>
        </recommendedName>
        <alternativeName>
            <fullName evidence="19">ADP-dependent NAD(P)HX dehydratase</fullName>
        </alternativeName>
    </domain>
    <domain>
        <recommendedName>
            <fullName evidence="19">NAD(P)H-hydrate epimerase</fullName>
            <ecNumber evidence="19">5.1.99.6</ecNumber>
        </recommendedName>
    </domain>
</protein>
<dbReference type="SUPFAM" id="SSF53613">
    <property type="entry name" value="Ribokinase-like"/>
    <property type="match status" value="1"/>
</dbReference>
<comment type="function">
    <text evidence="17">Catalyzes the dehydration of the S-form of NAD(P)HX at the expense of ADP, which is converted to AMP. Together with NAD(P)HX epimerase, which catalyzes the epimerization of the S- and R-forms, the enzyme allows the repair of both epimers of NAD(P)HX, a damaged form of NAD(P)H that is a result of enzymatic or heat-dependent hydration.</text>
</comment>
<reference evidence="22 23" key="1">
    <citation type="submission" date="2017-07" db="EMBL/GenBank/DDBJ databases">
        <title>Draft whole genome sequences of clinical Proprionibacteriaceae strains.</title>
        <authorList>
            <person name="Bernier A.-M."/>
            <person name="Bernard K."/>
            <person name="Domingo M.-C."/>
        </authorList>
    </citation>
    <scope>NUCLEOTIDE SEQUENCE [LARGE SCALE GENOMIC DNA]</scope>
    <source>
        <strain evidence="22 23">NML 030167</strain>
    </source>
</reference>
<keyword evidence="7 17" id="KW-0067">ATP-binding</keyword>
<comment type="cofactor">
    <cofactor evidence="17">
        <name>Mg(2+)</name>
        <dbReference type="ChEBI" id="CHEBI:18420"/>
    </cofactor>
</comment>
<evidence type="ECO:0000256" key="2">
    <source>
        <dbReference type="ARBA" id="ARBA00000909"/>
    </source>
</evidence>
<dbReference type="GO" id="GO:0046872">
    <property type="term" value="F:metal ion binding"/>
    <property type="evidence" value="ECO:0007669"/>
    <property type="project" value="UniProtKB-UniRule"/>
</dbReference>
<dbReference type="RefSeq" id="WP_094405594.1">
    <property type="nucleotide sequence ID" value="NZ_NMVN01000013.1"/>
</dbReference>
<evidence type="ECO:0000256" key="7">
    <source>
        <dbReference type="ARBA" id="ARBA00022840"/>
    </source>
</evidence>
<dbReference type="InterPro" id="IPR036652">
    <property type="entry name" value="YjeF_N_dom_sf"/>
</dbReference>
<dbReference type="EMBL" id="NMVO01000013">
    <property type="protein sequence ID" value="OYO13410.1"/>
    <property type="molecule type" value="Genomic_DNA"/>
</dbReference>
<dbReference type="Pfam" id="PF03853">
    <property type="entry name" value="YjeF_N"/>
    <property type="match status" value="1"/>
</dbReference>
<accession>A0A255GBZ6</accession>
<sequence>MRYAYSTPAIRAAEERAMAEVGDGALMQRAAAGLAAVCGDRLQRRRGRVTGARVLVVTGPGNNGGDGLYAASRLARRGAQVFAWLVTEQVHGAAWRAFERVGGRRLDTEQTLRRIAAGDFDQVIDAGFGIGGRAGLTGDLARIADATRGGPADVVAVDLPSGLDADSARAGETCFPADATVTFGARKPCLLSEPARSLAGAVTLVDIGLPLDPGEAELAQWELPELAAAWPYPGPTSDKYARGVVGIDAGSAHYPGAGLLAVGGAVHAGPGMVRFLGDERAGSIVVQRFPNVVTAAGRCQAYLLGPGWGDRDDARTTIESVLATGLPVVLDADALRHLPQRRLEHALLTPHAGELARLLEVDRDRVEADPRWAVRTAAERTGVTVLLKGATQYVARPGEKLVHTAIPGPAWTAQAGSGDTLAGVCATLLAAGLAPRDAALAGASLQAYTAAQHPGPWPPQELAERFPAVIASLSKERP</sequence>
<evidence type="ECO:0000256" key="15">
    <source>
        <dbReference type="ARBA" id="ARBA00048238"/>
    </source>
</evidence>
<dbReference type="OrthoDB" id="9806925at2"/>
<dbReference type="GO" id="GO:0052855">
    <property type="term" value="F:ADP-dependent NAD(P)H-hydrate dehydratase activity"/>
    <property type="evidence" value="ECO:0007669"/>
    <property type="project" value="UniProtKB-UniRule"/>
</dbReference>
<evidence type="ECO:0000313" key="23">
    <source>
        <dbReference type="Proteomes" id="UP000215896"/>
    </source>
</evidence>
<evidence type="ECO:0000256" key="1">
    <source>
        <dbReference type="ARBA" id="ARBA00000013"/>
    </source>
</evidence>
<dbReference type="InterPro" id="IPR000631">
    <property type="entry name" value="CARKD"/>
</dbReference>